<gene>
    <name evidence="1" type="ORF">H735_04445</name>
</gene>
<sequence>MAIPTTAELLKILSHLDEGAEVNNKSIEALYNTYERGYSSNERLRQNEVFLHTSRLALGNLRKTINVRVCGFSFVNKEWGIFELESTTGKNSPYEGFGQKTV</sequence>
<dbReference type="AlphaFoldDB" id="A0A0C1ZMM5"/>
<evidence type="ECO:0000313" key="2">
    <source>
        <dbReference type="Proteomes" id="UP000031586"/>
    </source>
</evidence>
<name>A0A0C1ZMM5_9VIBR</name>
<reference evidence="1 2" key="1">
    <citation type="submission" date="2014-07" db="EMBL/GenBank/DDBJ databases">
        <title>Unique and conserved regions in Vibrio harveyi and related species in comparison with the shrimp pathogen Vibrio harveyi CAIM 1792.</title>
        <authorList>
            <person name="Espinoza-Valles I."/>
            <person name="Vora G."/>
            <person name="Leekitcharoenphon P."/>
            <person name="Ussery D."/>
            <person name="Hoj L."/>
            <person name="Gomez-Gil B."/>
        </authorList>
    </citation>
    <scope>NUCLEOTIDE SEQUENCE [LARGE SCALE GENOMIC DNA]</scope>
    <source>
        <strain evidence="2">CAIM 1854 / LMG 25443</strain>
    </source>
</reference>
<dbReference type="PATRIC" id="fig|1229493.5.peg.5814"/>
<dbReference type="EMBL" id="JPRD01000008">
    <property type="protein sequence ID" value="KIF54301.1"/>
    <property type="molecule type" value="Genomic_DNA"/>
</dbReference>
<comment type="caution">
    <text evidence="1">The sequence shown here is derived from an EMBL/GenBank/DDBJ whole genome shotgun (WGS) entry which is preliminary data.</text>
</comment>
<proteinExistence type="predicted"/>
<protein>
    <submittedName>
        <fullName evidence="1">Uncharacterized protein</fullName>
    </submittedName>
</protein>
<accession>A0A0C1ZMM5</accession>
<organism evidence="1 2">
    <name type="scientific">Vibrio owensii CAIM 1854 = LMG 25443</name>
    <dbReference type="NCBI Taxonomy" id="1229493"/>
    <lineage>
        <taxon>Bacteria</taxon>
        <taxon>Pseudomonadati</taxon>
        <taxon>Pseudomonadota</taxon>
        <taxon>Gammaproteobacteria</taxon>
        <taxon>Vibrionales</taxon>
        <taxon>Vibrionaceae</taxon>
        <taxon>Vibrio</taxon>
    </lineage>
</organism>
<dbReference type="Proteomes" id="UP000031586">
    <property type="component" value="Unassembled WGS sequence"/>
</dbReference>
<evidence type="ECO:0000313" key="1">
    <source>
        <dbReference type="EMBL" id="KIF54301.1"/>
    </source>
</evidence>